<dbReference type="AlphaFoldDB" id="A0A1E3XKM5"/>
<keyword evidence="1" id="KW-0812">Transmembrane</keyword>
<reference evidence="3" key="3">
    <citation type="submission" date="2022-07" db="EMBL/GenBank/DDBJ databases">
        <title>Sequence of Pasteurella multocoda 17BRD-035.</title>
        <authorList>
            <person name="Roy Chowdhury P."/>
            <person name="Alhamami T."/>
            <person name="Trott D.J."/>
            <person name="Djordvevic S.P."/>
        </authorList>
    </citation>
    <scope>NUCLEOTIDE SEQUENCE</scope>
    <source>
        <strain evidence="3">17BRD-035</strain>
    </source>
</reference>
<accession>A0A1E3XKM5</accession>
<reference evidence="2" key="2">
    <citation type="submission" date="2022-07" db="EMBL/GenBank/DDBJ databases">
        <title>Genome-based characterization of novel serogroup A variants of Pasteurella multocida.</title>
        <authorList>
            <person name="Prajapati A."/>
            <person name="Yogisharadhya R."/>
            <person name="Mohanty N."/>
            <person name="Chanda M."/>
            <person name="Mendem S.K."/>
            <person name="Siddaramappa S."/>
            <person name="Shivachandra S.B."/>
        </authorList>
    </citation>
    <scope>NUCLEOTIDE SEQUENCE</scope>
    <source>
        <strain evidence="2">NIVEDIPm19</strain>
    </source>
</reference>
<proteinExistence type="predicted"/>
<evidence type="ECO:0000313" key="2">
    <source>
        <dbReference type="EMBL" id="MDA5622141.1"/>
    </source>
</evidence>
<name>A0A1E3XKM5_PASMD</name>
<protein>
    <submittedName>
        <fullName evidence="4">Uncharacterized protein</fullName>
    </submittedName>
</protein>
<evidence type="ECO:0000313" key="5">
    <source>
        <dbReference type="Proteomes" id="UP000540079"/>
    </source>
</evidence>
<dbReference type="KEGG" id="pmul:DR93_1039"/>
<keyword evidence="1" id="KW-1133">Transmembrane helix</keyword>
<organism evidence="4 5">
    <name type="scientific">Pasteurella multocida</name>
    <dbReference type="NCBI Taxonomy" id="747"/>
    <lineage>
        <taxon>Bacteria</taxon>
        <taxon>Pseudomonadati</taxon>
        <taxon>Pseudomonadota</taxon>
        <taxon>Gammaproteobacteria</taxon>
        <taxon>Pasteurellales</taxon>
        <taxon>Pasteurellaceae</taxon>
        <taxon>Pasteurella</taxon>
    </lineage>
</organism>
<dbReference type="Proteomes" id="UP000540079">
    <property type="component" value="Unassembled WGS sequence"/>
</dbReference>
<sequence length="80" mass="9315">MLKARMLLLLRIYLLLSERVAWVSKDLSDAQVVKPAYQRNAMQKKPRKGWAILSRSARFNLILGTILFILGNLLIFWVLM</sequence>
<evidence type="ECO:0000313" key="3">
    <source>
        <dbReference type="EMBL" id="MDT3453153.1"/>
    </source>
</evidence>
<dbReference type="Proteomes" id="UP001145481">
    <property type="component" value="Unassembled WGS sequence"/>
</dbReference>
<evidence type="ECO:0000313" key="4">
    <source>
        <dbReference type="EMBL" id="NNI78572.1"/>
    </source>
</evidence>
<feature type="transmembrane region" description="Helical" evidence="1">
    <location>
        <begin position="59"/>
        <end position="79"/>
    </location>
</feature>
<gene>
    <name evidence="4" type="ORF">C2800_03895</name>
    <name evidence="2" type="ORF">NM948_00990</name>
    <name evidence="3" type="ORF">NQF69_10270</name>
</gene>
<dbReference type="EMBL" id="PPVL01000003">
    <property type="protein sequence ID" value="NNI78572.1"/>
    <property type="molecule type" value="Genomic_DNA"/>
</dbReference>
<reference evidence="4 5" key="1">
    <citation type="journal article" date="2018" name="Front. Microbiol.">
        <title>Genetic and Phylogenetic Characteristics of Pasteurella multocida Isolates From Different Host Species.</title>
        <authorList>
            <person name="Peng Z."/>
            <person name="Liang W."/>
            <person name="Wang F."/>
            <person name="Xu Z."/>
            <person name="Xie Z."/>
            <person name="Lian Z."/>
            <person name="Hua L."/>
            <person name="Zhou R."/>
            <person name="Chen H."/>
            <person name="Wu B."/>
        </authorList>
    </citation>
    <scope>NUCLEOTIDE SEQUENCE [LARGE SCALE GENOMIC DNA]</scope>
    <source>
        <strain evidence="4 5">HNA06</strain>
    </source>
</reference>
<dbReference type="EMBL" id="JANJHC010000002">
    <property type="protein sequence ID" value="MDA5622141.1"/>
    <property type="molecule type" value="Genomic_DNA"/>
</dbReference>
<evidence type="ECO:0000256" key="1">
    <source>
        <dbReference type="SAM" id="Phobius"/>
    </source>
</evidence>
<dbReference type="EMBL" id="JANIEN010000014">
    <property type="protein sequence ID" value="MDT3453153.1"/>
    <property type="molecule type" value="Genomic_DNA"/>
</dbReference>
<dbReference type="RefSeq" id="WP_005722869.1">
    <property type="nucleotide sequence ID" value="NZ_AP025519.1"/>
</dbReference>
<comment type="caution">
    <text evidence="4">The sequence shown here is derived from an EMBL/GenBank/DDBJ whole genome shotgun (WGS) entry which is preliminary data.</text>
</comment>
<dbReference type="Proteomes" id="UP001182304">
    <property type="component" value="Unassembled WGS sequence"/>
</dbReference>
<dbReference type="GeneID" id="77206247"/>
<keyword evidence="1" id="KW-0472">Membrane</keyword>